<reference evidence="1" key="1">
    <citation type="journal article" date="2015" name="Nature">
        <title>Complex archaea that bridge the gap between prokaryotes and eukaryotes.</title>
        <authorList>
            <person name="Spang A."/>
            <person name="Saw J.H."/>
            <person name="Jorgensen S.L."/>
            <person name="Zaremba-Niedzwiedzka K."/>
            <person name="Martijn J."/>
            <person name="Lind A.E."/>
            <person name="van Eijk R."/>
            <person name="Schleper C."/>
            <person name="Guy L."/>
            <person name="Ettema T.J."/>
        </authorList>
    </citation>
    <scope>NUCLEOTIDE SEQUENCE</scope>
</reference>
<accession>A0A0F9FL51</accession>
<gene>
    <name evidence="1" type="ORF">LCGC14_2016960</name>
</gene>
<comment type="caution">
    <text evidence="1">The sequence shown here is derived from an EMBL/GenBank/DDBJ whole genome shotgun (WGS) entry which is preliminary data.</text>
</comment>
<dbReference type="AlphaFoldDB" id="A0A0F9FL51"/>
<proteinExistence type="predicted"/>
<dbReference type="EMBL" id="LAZR01023230">
    <property type="protein sequence ID" value="KKL79226.1"/>
    <property type="molecule type" value="Genomic_DNA"/>
</dbReference>
<protein>
    <submittedName>
        <fullName evidence="1">Uncharacterized protein</fullName>
    </submittedName>
</protein>
<name>A0A0F9FL51_9ZZZZ</name>
<organism evidence="1">
    <name type="scientific">marine sediment metagenome</name>
    <dbReference type="NCBI Taxonomy" id="412755"/>
    <lineage>
        <taxon>unclassified sequences</taxon>
        <taxon>metagenomes</taxon>
        <taxon>ecological metagenomes</taxon>
    </lineage>
</organism>
<sequence>MIKYMILAIIIVGVILFALSLDIKTKQILVLEEIAFNLDELRISVDNIVYLKDEIMTDLSEHLPNWAWEE</sequence>
<evidence type="ECO:0000313" key="1">
    <source>
        <dbReference type="EMBL" id="KKL79226.1"/>
    </source>
</evidence>